<dbReference type="Proteomes" id="UP000030671">
    <property type="component" value="Unassembled WGS sequence"/>
</dbReference>
<dbReference type="InterPro" id="IPR000719">
    <property type="entry name" value="Prot_kinase_dom"/>
</dbReference>
<evidence type="ECO:0000313" key="4">
    <source>
        <dbReference type="Proteomes" id="UP000030671"/>
    </source>
</evidence>
<dbReference type="PROSITE" id="PS00109">
    <property type="entry name" value="PROTEIN_KINASE_TYR"/>
    <property type="match status" value="1"/>
</dbReference>
<feature type="region of interest" description="Disordered" evidence="1">
    <location>
        <begin position="678"/>
        <end position="700"/>
    </location>
</feature>
<evidence type="ECO:0000313" key="3">
    <source>
        <dbReference type="EMBL" id="ETW82691.1"/>
    </source>
</evidence>
<dbReference type="Gene3D" id="1.10.510.10">
    <property type="entry name" value="Transferase(Phosphotransferase) domain 1"/>
    <property type="match status" value="1"/>
</dbReference>
<feature type="compositionally biased region" description="Polar residues" evidence="1">
    <location>
        <begin position="1"/>
        <end position="16"/>
    </location>
</feature>
<evidence type="ECO:0000256" key="1">
    <source>
        <dbReference type="SAM" id="MobiDB-lite"/>
    </source>
</evidence>
<dbReference type="GO" id="GO:0005524">
    <property type="term" value="F:ATP binding"/>
    <property type="evidence" value="ECO:0007669"/>
    <property type="project" value="InterPro"/>
</dbReference>
<dbReference type="RefSeq" id="XP_009545026.1">
    <property type="nucleotide sequence ID" value="XM_009546731.1"/>
</dbReference>
<sequence length="726" mass="83370">MSQLPQLKSSPVNNKKSTTERFSTSTRTIPANEDYIQLIKEMRSQFVGPMPPNTFLRTFMPKSEGNRLPKGYHALFADLKIEKRFEKNFIQAVRESGLCPGLLFVDTNDQIDGNFHRKPDICVYKSDHEWAKTNFPLMEFHIERKPDSYDPFHDPPQDMKRSLREKYPFEHNTINGNHSREQISSYTASQFSVQSRAFTFSLLFVGNFVRFIRWDRAGAVVTSRIDWREKPWYLASFLWRFAHSSDNDRGYDTSVSIPTQDEILRTKAALRQRAINVAVAQGGSEKDILTSIYSSDDTFRKFRVVDDGPDRQEHFFVASVPQWYTSSPTGRGTKGYEALDVATGKMVYLKDTWRYVALGFEKEGDTYRLLEEKKVQRIPHRVCSGDIEGQETRTHEFIKQKWCCRVAIQRHHHYRLVLGDLGRPLSQYTSTKELSQVMLDTIEAHQQAFNAGVLHQDISGGNILITDDGRGLLIDWDLSRRTELAVPAARLKSRTGTWQFMACARLLNPGNETHEFWHDLESFFHVYLYHAILYQASRIPQAPGLSERIFQQLEEHFDSSRSRIDGSDEGGQSKADLFQLSTRRFKEGDLSKFLNKTLRGTIFDLRNLFLPLYVERDAQTEMFLGLISSVEVAQDRLKSSKPLTDIFKSGLENESWTNDGSDGLFGKPPVNRKIIRSAKRKGKDSELDNKPKQKKSRVSQNVSEIVVSSLVLGSSSIDEESDIFDS</sequence>
<dbReference type="SMART" id="SM00220">
    <property type="entry name" value="S_TKc"/>
    <property type="match status" value="1"/>
</dbReference>
<evidence type="ECO:0000259" key="2">
    <source>
        <dbReference type="PROSITE" id="PS50011"/>
    </source>
</evidence>
<protein>
    <recommendedName>
        <fullName evidence="2">Protein kinase domain-containing protein</fullName>
    </recommendedName>
</protein>
<dbReference type="PANTHER" id="PTHR38248">
    <property type="entry name" value="FUNK1 6"/>
    <property type="match status" value="1"/>
</dbReference>
<keyword evidence="4" id="KW-1185">Reference proteome</keyword>
<accession>W4KC85</accession>
<feature type="domain" description="Protein kinase" evidence="2">
    <location>
        <begin position="323"/>
        <end position="610"/>
    </location>
</feature>
<dbReference type="eggNOG" id="ENOG502SIZI">
    <property type="taxonomic scope" value="Eukaryota"/>
</dbReference>
<dbReference type="InterPro" id="IPR011009">
    <property type="entry name" value="Kinase-like_dom_sf"/>
</dbReference>
<dbReference type="KEGG" id="hir:HETIRDRAFT_426266"/>
<dbReference type="InterPro" id="IPR008266">
    <property type="entry name" value="Tyr_kinase_AS"/>
</dbReference>
<proteinExistence type="predicted"/>
<dbReference type="InParanoid" id="W4KC85"/>
<dbReference type="GO" id="GO:0004672">
    <property type="term" value="F:protein kinase activity"/>
    <property type="evidence" value="ECO:0007669"/>
    <property type="project" value="InterPro"/>
</dbReference>
<dbReference type="SUPFAM" id="SSF56112">
    <property type="entry name" value="Protein kinase-like (PK-like)"/>
    <property type="match status" value="1"/>
</dbReference>
<name>W4KC85_HETIT</name>
<dbReference type="PANTHER" id="PTHR38248:SF2">
    <property type="entry name" value="FUNK1 11"/>
    <property type="match status" value="1"/>
</dbReference>
<feature type="region of interest" description="Disordered" evidence="1">
    <location>
        <begin position="1"/>
        <end position="25"/>
    </location>
</feature>
<dbReference type="PROSITE" id="PS50011">
    <property type="entry name" value="PROTEIN_KINASE_DOM"/>
    <property type="match status" value="1"/>
</dbReference>
<dbReference type="HOGENOM" id="CLU_006410_5_0_1"/>
<dbReference type="InterPro" id="IPR040976">
    <property type="entry name" value="Pkinase_fungal"/>
</dbReference>
<gene>
    <name evidence="3" type="ORF">HETIRDRAFT_426266</name>
</gene>
<dbReference type="Pfam" id="PF17667">
    <property type="entry name" value="Pkinase_fungal"/>
    <property type="match status" value="1"/>
</dbReference>
<organism evidence="3 4">
    <name type="scientific">Heterobasidion irregulare (strain TC 32-1)</name>
    <dbReference type="NCBI Taxonomy" id="747525"/>
    <lineage>
        <taxon>Eukaryota</taxon>
        <taxon>Fungi</taxon>
        <taxon>Dikarya</taxon>
        <taxon>Basidiomycota</taxon>
        <taxon>Agaricomycotina</taxon>
        <taxon>Agaricomycetes</taxon>
        <taxon>Russulales</taxon>
        <taxon>Bondarzewiaceae</taxon>
        <taxon>Heterobasidion</taxon>
        <taxon>Heterobasidion annosum species complex</taxon>
    </lineage>
</organism>
<reference evidence="3 4" key="1">
    <citation type="journal article" date="2012" name="New Phytol.">
        <title>Insight into trade-off between wood decay and parasitism from the genome of a fungal forest pathogen.</title>
        <authorList>
            <person name="Olson A."/>
            <person name="Aerts A."/>
            <person name="Asiegbu F."/>
            <person name="Belbahri L."/>
            <person name="Bouzid O."/>
            <person name="Broberg A."/>
            <person name="Canback B."/>
            <person name="Coutinho P.M."/>
            <person name="Cullen D."/>
            <person name="Dalman K."/>
            <person name="Deflorio G."/>
            <person name="van Diepen L.T."/>
            <person name="Dunand C."/>
            <person name="Duplessis S."/>
            <person name="Durling M."/>
            <person name="Gonthier P."/>
            <person name="Grimwood J."/>
            <person name="Fossdal C.G."/>
            <person name="Hansson D."/>
            <person name="Henrissat B."/>
            <person name="Hietala A."/>
            <person name="Himmelstrand K."/>
            <person name="Hoffmeister D."/>
            <person name="Hogberg N."/>
            <person name="James T.Y."/>
            <person name="Karlsson M."/>
            <person name="Kohler A."/>
            <person name="Kues U."/>
            <person name="Lee Y.H."/>
            <person name="Lin Y.C."/>
            <person name="Lind M."/>
            <person name="Lindquist E."/>
            <person name="Lombard V."/>
            <person name="Lucas S."/>
            <person name="Lunden K."/>
            <person name="Morin E."/>
            <person name="Murat C."/>
            <person name="Park J."/>
            <person name="Raffaello T."/>
            <person name="Rouze P."/>
            <person name="Salamov A."/>
            <person name="Schmutz J."/>
            <person name="Solheim H."/>
            <person name="Stahlberg J."/>
            <person name="Velez H."/>
            <person name="de Vries R.P."/>
            <person name="Wiebenga A."/>
            <person name="Woodward S."/>
            <person name="Yakovlev I."/>
            <person name="Garbelotto M."/>
            <person name="Martin F."/>
            <person name="Grigoriev I.V."/>
            <person name="Stenlid J."/>
        </authorList>
    </citation>
    <scope>NUCLEOTIDE SEQUENCE [LARGE SCALE GENOMIC DNA]</scope>
    <source>
        <strain evidence="3 4">TC 32-1</strain>
    </source>
</reference>
<dbReference type="EMBL" id="KI925457">
    <property type="protein sequence ID" value="ETW82691.1"/>
    <property type="molecule type" value="Genomic_DNA"/>
</dbReference>
<dbReference type="GeneID" id="20674100"/>
<dbReference type="OrthoDB" id="5592585at2759"/>
<dbReference type="AlphaFoldDB" id="W4KC85"/>